<evidence type="ECO:0000313" key="9">
    <source>
        <dbReference type="EMBL" id="WPX98094.1"/>
    </source>
</evidence>
<evidence type="ECO:0000256" key="6">
    <source>
        <dbReference type="RuleBase" id="RU000646"/>
    </source>
</evidence>
<comment type="subcellular location">
    <subcellularLocation>
        <location evidence="4 6">Cytoplasm</location>
    </subcellularLocation>
</comment>
<dbReference type="RefSeq" id="WP_323722070.1">
    <property type="nucleotide sequence ID" value="NZ_CP110343.1"/>
</dbReference>
<feature type="domain" description="Translation initiation factor 3 N-terminal" evidence="8">
    <location>
        <begin position="7"/>
        <end position="75"/>
    </location>
</feature>
<feature type="domain" description="Translation initiation factor 3 C-terminal" evidence="7">
    <location>
        <begin position="83"/>
        <end position="166"/>
    </location>
</feature>
<keyword evidence="3 4" id="KW-0648">Protein biosynthesis</keyword>
<evidence type="ECO:0000256" key="4">
    <source>
        <dbReference type="HAMAP-Rule" id="MF_00080"/>
    </source>
</evidence>
<evidence type="ECO:0000256" key="1">
    <source>
        <dbReference type="ARBA" id="ARBA00005439"/>
    </source>
</evidence>
<dbReference type="SUPFAM" id="SSF55200">
    <property type="entry name" value="Translation initiation factor IF3, C-terminal domain"/>
    <property type="match status" value="1"/>
</dbReference>
<sequence>MSVSNRINEQITAPIVAVVGADGALLGKFDLTKALKMAQNAGMDLVEISPNMQPPVCKIIDFGKYKYAQQKKLQETKKKQKFIEVKEIKFRPNIAKGDYDVKLNNAIRFLQDSHKVKVILEFKGREIMYKDLGIKLLDRLKVDLKEYSKIDSDVKAEGRRLLLVLSSLK</sequence>
<dbReference type="Pfam" id="PF05198">
    <property type="entry name" value="IF3_N"/>
    <property type="match status" value="1"/>
</dbReference>
<dbReference type="InterPro" id="IPR019814">
    <property type="entry name" value="Translation_initiation_fac_3_N"/>
</dbReference>
<reference evidence="9" key="1">
    <citation type="submission" date="2022-10" db="EMBL/GenBank/DDBJ databases">
        <title>Host association and intracellularity evolved multiple times independently in the Rickettsiales.</title>
        <authorList>
            <person name="Castelli M."/>
            <person name="Nardi T."/>
            <person name="Gammuto L."/>
            <person name="Bellinzona G."/>
            <person name="Sabaneyeva E."/>
            <person name="Potekhin A."/>
            <person name="Serra V."/>
            <person name="Petroni G."/>
            <person name="Sassera D."/>
        </authorList>
    </citation>
    <scope>NUCLEOTIDE SEQUENCE [LARGE SCALE GENOMIC DNA]</scope>
    <source>
        <strain evidence="9">US_Bl 11III1</strain>
    </source>
</reference>
<keyword evidence="2 4" id="KW-0396">Initiation factor</keyword>
<dbReference type="GO" id="GO:0003743">
    <property type="term" value="F:translation initiation factor activity"/>
    <property type="evidence" value="ECO:0007669"/>
    <property type="project" value="UniProtKB-KW"/>
</dbReference>
<proteinExistence type="inferred from homology"/>
<dbReference type="PANTHER" id="PTHR10938:SF0">
    <property type="entry name" value="TRANSLATION INITIATION FACTOR IF-3, MITOCHONDRIAL"/>
    <property type="match status" value="1"/>
</dbReference>
<evidence type="ECO:0000313" key="10">
    <source>
        <dbReference type="Proteomes" id="UP001325140"/>
    </source>
</evidence>
<dbReference type="SUPFAM" id="SSF54364">
    <property type="entry name" value="Translation initiation factor IF3, N-terminal domain"/>
    <property type="match status" value="1"/>
</dbReference>
<accession>A0ABZ0UPP4</accession>
<dbReference type="PROSITE" id="PS00938">
    <property type="entry name" value="IF3"/>
    <property type="match status" value="1"/>
</dbReference>
<keyword evidence="10" id="KW-1185">Reference proteome</keyword>
<gene>
    <name evidence="4" type="primary">infC</name>
    <name evidence="9" type="ORF">Fokcrypt_00627</name>
</gene>
<dbReference type="InterPro" id="IPR019815">
    <property type="entry name" value="Translation_initiation_fac_3_C"/>
</dbReference>
<dbReference type="PANTHER" id="PTHR10938">
    <property type="entry name" value="TRANSLATION INITIATION FACTOR IF-3"/>
    <property type="match status" value="1"/>
</dbReference>
<dbReference type="InterPro" id="IPR019813">
    <property type="entry name" value="Translation_initiation_fac3_CS"/>
</dbReference>
<keyword evidence="4" id="KW-0963">Cytoplasm</keyword>
<dbReference type="InterPro" id="IPR001288">
    <property type="entry name" value="Translation_initiation_fac_3"/>
</dbReference>
<evidence type="ECO:0000259" key="7">
    <source>
        <dbReference type="Pfam" id="PF00707"/>
    </source>
</evidence>
<dbReference type="Pfam" id="PF00707">
    <property type="entry name" value="IF3_C"/>
    <property type="match status" value="1"/>
</dbReference>
<evidence type="ECO:0000259" key="8">
    <source>
        <dbReference type="Pfam" id="PF05198"/>
    </source>
</evidence>
<evidence type="ECO:0000256" key="3">
    <source>
        <dbReference type="ARBA" id="ARBA00022917"/>
    </source>
</evidence>
<evidence type="ECO:0000256" key="5">
    <source>
        <dbReference type="NCBIfam" id="TIGR00168"/>
    </source>
</evidence>
<dbReference type="Gene3D" id="3.10.20.80">
    <property type="entry name" value="Translation initiation factor 3 (IF-3), N-terminal domain"/>
    <property type="match status" value="1"/>
</dbReference>
<comment type="similarity">
    <text evidence="1 4 6">Belongs to the IF-3 family.</text>
</comment>
<dbReference type="NCBIfam" id="TIGR00168">
    <property type="entry name" value="infC"/>
    <property type="match status" value="1"/>
</dbReference>
<dbReference type="InterPro" id="IPR036788">
    <property type="entry name" value="T_IF-3_C_sf"/>
</dbReference>
<protein>
    <recommendedName>
        <fullName evidence="4 5">Translation initiation factor IF-3</fullName>
    </recommendedName>
</protein>
<organism evidence="9 10">
    <name type="scientific">Candidatus Fokinia crypta</name>
    <dbReference type="NCBI Taxonomy" id="1920990"/>
    <lineage>
        <taxon>Bacteria</taxon>
        <taxon>Pseudomonadati</taxon>
        <taxon>Pseudomonadota</taxon>
        <taxon>Alphaproteobacteria</taxon>
        <taxon>Rickettsiales</taxon>
        <taxon>Candidatus Midichloriaceae</taxon>
        <taxon>Candidatus Fokinia</taxon>
    </lineage>
</organism>
<evidence type="ECO:0000256" key="2">
    <source>
        <dbReference type="ARBA" id="ARBA00022540"/>
    </source>
</evidence>
<dbReference type="HAMAP" id="MF_00080">
    <property type="entry name" value="IF_3"/>
    <property type="match status" value="1"/>
</dbReference>
<dbReference type="Gene3D" id="3.30.110.10">
    <property type="entry name" value="Translation initiation factor 3 (IF-3), C-terminal domain"/>
    <property type="match status" value="1"/>
</dbReference>
<dbReference type="EMBL" id="CP110343">
    <property type="protein sequence ID" value="WPX98094.1"/>
    <property type="molecule type" value="Genomic_DNA"/>
</dbReference>
<comment type="function">
    <text evidence="4 6">IF-3 binds to the 30S ribosomal subunit and shifts the equilibrium between 70S ribosomes and their 50S and 30S subunits in favor of the free subunits, thus enhancing the availability of 30S subunits on which protein synthesis initiation begins.</text>
</comment>
<name>A0ABZ0UPP4_9RICK</name>
<dbReference type="Proteomes" id="UP001325140">
    <property type="component" value="Chromosome"/>
</dbReference>
<comment type="subunit">
    <text evidence="4 6">Monomer.</text>
</comment>
<dbReference type="InterPro" id="IPR036787">
    <property type="entry name" value="T_IF-3_N_sf"/>
</dbReference>